<gene>
    <name evidence="2" type="primary">HaV53_ORF52</name>
</gene>
<keyword evidence="1" id="KW-0812">Transmembrane</keyword>
<evidence type="ECO:0000256" key="1">
    <source>
        <dbReference type="SAM" id="Phobius"/>
    </source>
</evidence>
<dbReference type="EMBL" id="KX008963">
    <property type="protein sequence ID" value="AOM63383.1"/>
    <property type="molecule type" value="Genomic_DNA"/>
</dbReference>
<dbReference type="Proteomes" id="UP000232488">
    <property type="component" value="Segment"/>
</dbReference>
<keyword evidence="1" id="KW-0472">Membrane</keyword>
<name>A0A1C9C526_HAV01</name>
<dbReference type="KEGG" id="vg:37618433"/>
<evidence type="ECO:0000313" key="3">
    <source>
        <dbReference type="Proteomes" id="UP000232488"/>
    </source>
</evidence>
<dbReference type="RefSeq" id="YP_009507449.1">
    <property type="nucleotide sequence ID" value="NC_038553.1"/>
</dbReference>
<reference evidence="2 3" key="1">
    <citation type="submission" date="2016-03" db="EMBL/GenBank/DDBJ databases">
        <title>Genome sequences of a Phycodnavirus, Heterosigma akashiwo virus strain 53.</title>
        <authorList>
            <person name="Ueki S."/>
            <person name="Ogura Y."/>
            <person name="Hayashi T."/>
        </authorList>
    </citation>
    <scope>NUCLEOTIDE SEQUENCE [LARGE SCALE GENOMIC DNA]</scope>
    <source>
        <strain evidence="2">HaV53</strain>
    </source>
</reference>
<sequence>MSSETVKPINSTLITVLLLMTTILYILVKKKKSGNIGNVSNFNTNELAQKISSRIKVQCPSNNNQNQNKDLKEILQKLDDINKNIDIENILKKIKSQSTKLSSIDIDKISAKLASQKIDFDVSELNIPAPVVNINTDELSSKIIPIVNVDIDSIVNKLPYSIIASNITPTVNIDTAALASQLPTPTVEFDLSKLNVPTPSVTLDTDELASKINPTVDIDSIVNKLPYSTIASNITPTVNIDTAALASQLPTPTVEFDLSKLNVPTPSVTMDTDELASKITPTVDIDSIVNKLPYNTIASNITPTVNIDTAALASQLPTPTVEFDLSKLNVPTPSVTMDTDELASKITPTVDIDSIVNKLPYNTIASNITPTVNIDTAALASQLPTPTVEFDLSKLDVPTPSVTMDTDELASKIIPTVDIDSIVNKLPYSTIASNITPTVNIDTDALANQLPTPVVNLDTAALSSQIVPSVNIEDIISKLPYDTIASKIVPITNIDTTDFKDYIKNLIKNSRKCIGMDFPRSRHITFHTNASGFDSENMRLYNLCDSDEYISLNGTMGIGTLNNGEKYIYGLTDSNFMLPTMLKANGTFIHVTRYYNSANKNRIYTGYNVNWLSGFHSSKSGVAYHGKWITRGHQTGEPLLICVDQKDSFFVNGVLKNNVPGVYKDVDINVGINIGNPGNKYSEKSNFVICEIIMYDIPLTYNEISTITKKLNAKYNIYDEIEQEKKFMIFKFKLILDNTYAIYCPLMTSFLMFNPNGNVYGKSIELYNDFKTGRVYFKFDIQASTTANEITLYNERKNSYVGVHSNGSSITHYGGKTSETHLTLISISNNQAIGIDNIYDGMEVYIKTHNDKYFKHDFEFGNTIKLISYSL</sequence>
<protein>
    <submittedName>
        <fullName evidence="2">Uncharacterized protein</fullName>
    </submittedName>
</protein>
<keyword evidence="3" id="KW-1185">Reference proteome</keyword>
<proteinExistence type="predicted"/>
<organism evidence="2 3">
    <name type="scientific">Heterosigma akashiwo virus 01</name>
    <name type="common">HaV01</name>
    <dbReference type="NCBI Taxonomy" id="97195"/>
    <lineage>
        <taxon>Viruses</taxon>
        <taxon>Varidnaviria</taxon>
        <taxon>Bamfordvirae</taxon>
        <taxon>Nucleocytoviricota</taxon>
        <taxon>Megaviricetes</taxon>
        <taxon>Algavirales</taxon>
        <taxon>Phycodnaviridae</taxon>
        <taxon>Raphidovirus</taxon>
        <taxon>Raphidovirus japonicum</taxon>
    </lineage>
</organism>
<dbReference type="OrthoDB" id="38817at10239"/>
<organismHost>
    <name type="scientific">Heterosigma akashiwo</name>
    <name type="common">Chromophytic alga</name>
    <name type="synonym">Heterosigma carterae</name>
    <dbReference type="NCBI Taxonomy" id="2829"/>
</organismHost>
<dbReference type="GeneID" id="37618433"/>
<evidence type="ECO:0000313" key="2">
    <source>
        <dbReference type="EMBL" id="AOM63383.1"/>
    </source>
</evidence>
<feature type="transmembrane region" description="Helical" evidence="1">
    <location>
        <begin position="12"/>
        <end position="28"/>
    </location>
</feature>
<accession>A0A1C9C526</accession>
<keyword evidence="1" id="KW-1133">Transmembrane helix</keyword>